<organism evidence="1 2">
    <name type="scientific">Azorhizobium oxalatiphilum</name>
    <dbReference type="NCBI Taxonomy" id="980631"/>
    <lineage>
        <taxon>Bacteria</taxon>
        <taxon>Pseudomonadati</taxon>
        <taxon>Pseudomonadota</taxon>
        <taxon>Alphaproteobacteria</taxon>
        <taxon>Hyphomicrobiales</taxon>
        <taxon>Xanthobacteraceae</taxon>
        <taxon>Azorhizobium</taxon>
    </lineage>
</organism>
<protein>
    <submittedName>
        <fullName evidence="1">Uncharacterized protein</fullName>
    </submittedName>
</protein>
<evidence type="ECO:0000313" key="1">
    <source>
        <dbReference type="EMBL" id="GGF56690.1"/>
    </source>
</evidence>
<dbReference type="RefSeq" id="WP_188576866.1">
    <property type="nucleotide sequence ID" value="NZ_BMCT01000001.1"/>
</dbReference>
<accession>A0A917F6X2</accession>
<reference evidence="1" key="2">
    <citation type="submission" date="2020-09" db="EMBL/GenBank/DDBJ databases">
        <authorList>
            <person name="Sun Q."/>
            <person name="Sedlacek I."/>
        </authorList>
    </citation>
    <scope>NUCLEOTIDE SEQUENCE</scope>
    <source>
        <strain evidence="1">CCM 7897</strain>
    </source>
</reference>
<sequence>MLAAAAFRLAVIEALCPTAAVNSGEGFPTMALYRVYDSRAISSADLDAGATFTPSLSVYTEDTRVERRGDAQAPAAGFALTDLVIIAELSELARDENGAVITEPGGGPVTDAVINGDAKMQIMLAALTAQVRAVIVQKPAGAPVRKIMKSVRDVRIEPFGLPQYGVRFLRNVMTFTVEIGDDRFTDAAGLPEPIRSVAEELPEGSYAKGRLAELAQAFAATTRAQIEGFTVRFDADGKPAMPFGEQET</sequence>
<dbReference type="EMBL" id="BMCT01000001">
    <property type="protein sequence ID" value="GGF56690.1"/>
    <property type="molecule type" value="Genomic_DNA"/>
</dbReference>
<keyword evidence="2" id="KW-1185">Reference proteome</keyword>
<comment type="caution">
    <text evidence="1">The sequence shown here is derived from an EMBL/GenBank/DDBJ whole genome shotgun (WGS) entry which is preliminary data.</text>
</comment>
<gene>
    <name evidence="1" type="ORF">GCM10007301_15470</name>
</gene>
<dbReference type="AlphaFoldDB" id="A0A917F6X2"/>
<proteinExistence type="predicted"/>
<name>A0A917F6X2_9HYPH</name>
<evidence type="ECO:0000313" key="2">
    <source>
        <dbReference type="Proteomes" id="UP000606044"/>
    </source>
</evidence>
<reference evidence="1" key="1">
    <citation type="journal article" date="2014" name="Int. J. Syst. Evol. Microbiol.">
        <title>Complete genome sequence of Corynebacterium casei LMG S-19264T (=DSM 44701T), isolated from a smear-ripened cheese.</title>
        <authorList>
            <consortium name="US DOE Joint Genome Institute (JGI-PGF)"/>
            <person name="Walter F."/>
            <person name="Albersmeier A."/>
            <person name="Kalinowski J."/>
            <person name="Ruckert C."/>
        </authorList>
    </citation>
    <scope>NUCLEOTIDE SEQUENCE</scope>
    <source>
        <strain evidence="1">CCM 7897</strain>
    </source>
</reference>
<dbReference type="Proteomes" id="UP000606044">
    <property type="component" value="Unassembled WGS sequence"/>
</dbReference>